<evidence type="ECO:0000313" key="3">
    <source>
        <dbReference type="EMBL" id="TFW44234.1"/>
    </source>
</evidence>
<proteinExistence type="predicted"/>
<dbReference type="RefSeq" id="WP_135196269.1">
    <property type="nucleotide sequence ID" value="NZ_SPVI01000003.1"/>
</dbReference>
<name>A0A4Y9TIZ3_PSEFL</name>
<dbReference type="Pfam" id="PF13091">
    <property type="entry name" value="PLDc_2"/>
    <property type="match status" value="2"/>
</dbReference>
<dbReference type="SUPFAM" id="SSF56024">
    <property type="entry name" value="Phospholipase D/nuclease"/>
    <property type="match status" value="2"/>
</dbReference>
<dbReference type="InterPro" id="IPR025202">
    <property type="entry name" value="PLD-like_dom"/>
</dbReference>
<dbReference type="Gene3D" id="3.30.870.10">
    <property type="entry name" value="Endonuclease Chain A"/>
    <property type="match status" value="2"/>
</dbReference>
<evidence type="ECO:0000259" key="2">
    <source>
        <dbReference type="Pfam" id="PF13091"/>
    </source>
</evidence>
<evidence type="ECO:0000256" key="1">
    <source>
        <dbReference type="SAM" id="MobiDB-lite"/>
    </source>
</evidence>
<dbReference type="EMBL" id="SPVI01000003">
    <property type="protein sequence ID" value="TFW44234.1"/>
    <property type="molecule type" value="Genomic_DNA"/>
</dbReference>
<comment type="caution">
    <text evidence="3">The sequence shown here is derived from an EMBL/GenBank/DDBJ whole genome shotgun (WGS) entry which is preliminary data.</text>
</comment>
<feature type="region of interest" description="Disordered" evidence="1">
    <location>
        <begin position="442"/>
        <end position="466"/>
    </location>
</feature>
<organism evidence="3 4">
    <name type="scientific">Pseudomonas fluorescens</name>
    <dbReference type="NCBI Taxonomy" id="294"/>
    <lineage>
        <taxon>Bacteria</taxon>
        <taxon>Pseudomonadati</taxon>
        <taxon>Pseudomonadota</taxon>
        <taxon>Gammaproteobacteria</taxon>
        <taxon>Pseudomonadales</taxon>
        <taxon>Pseudomonadaceae</taxon>
        <taxon>Pseudomonas</taxon>
    </lineage>
</organism>
<reference evidence="3 4" key="1">
    <citation type="submission" date="2019-03" db="EMBL/GenBank/DDBJ databases">
        <title>Biocontrol and xenobiotic degradation properties of endophytic Pseudomonas fluorescens strain BRZ63.</title>
        <authorList>
            <person name="Chlebek D.A."/>
            <person name="Pinski A."/>
            <person name="Zur J.P."/>
            <person name="Michalska J."/>
            <person name="Hupert-Kocurek K.T."/>
        </authorList>
    </citation>
    <scope>NUCLEOTIDE SEQUENCE [LARGE SCALE GENOMIC DNA]</scope>
    <source>
        <strain evidence="3 4">BRZ63</strain>
    </source>
</reference>
<protein>
    <submittedName>
        <fullName evidence="3">Phosphatidylserine/phosphatidylglycerophosphate/ cardiolipin synthase family protein</fullName>
    </submittedName>
</protein>
<dbReference type="AlphaFoldDB" id="A0A4Y9TIZ3"/>
<feature type="region of interest" description="Disordered" evidence="1">
    <location>
        <begin position="408"/>
        <end position="427"/>
    </location>
</feature>
<feature type="domain" description="Phospholipase D-like" evidence="2">
    <location>
        <begin position="58"/>
        <end position="179"/>
    </location>
</feature>
<sequence length="506" mass="55514">MTTNTTNPWVRTHTEVLDQRALPMPAAWQATQVNRLPTLEVGRSIHISGNQGALRDELITLLNQAVDMAVVCSFLIADPAFEAALKVTAKRGVRVYVMLASEARLGSEPNQGEFDQKTHAQHKAMLKTLGKSVLFRTAAHFHAKVVLVDPYTRPAGVLLTANLTQEALTRNEELAVRLSPTQVEGIAGYLRWAMWQTAEHELLDGHDFKAAKLVSSVQHPRPQGEICATTMRHRGIAKQLQQAMKNASSHIIVSSFGWDVQHPVVQQLCQRAREGLKVTVLARVRTAAMPALLALAESGAQVYGFKWLHAKALWTDAGDAMVMSANLKAHGLDDSFELGALLDVRQAEELKVRLEHWQNIAPWHLLPAPTLGDLSGEVQLWRNGQLNRVQILTEAEVNLGEVVAKSAHQLETPRPGVSNPSQSDDPAHQLKCCWTATAPYSHPKASPQMRPAQGNENPQPYSPKVLREPDGRLTIAITQPSELNAAVQLLGEMGAAAIVIDRGQRP</sequence>
<evidence type="ECO:0000313" key="4">
    <source>
        <dbReference type="Proteomes" id="UP000297322"/>
    </source>
</evidence>
<gene>
    <name evidence="3" type="ORF">E4T65_06955</name>
</gene>
<feature type="domain" description="Phospholipase D-like" evidence="2">
    <location>
        <begin position="241"/>
        <end position="350"/>
    </location>
</feature>
<dbReference type="Proteomes" id="UP000297322">
    <property type="component" value="Unassembled WGS sequence"/>
</dbReference>
<accession>A0A4Y9TIZ3</accession>